<proteinExistence type="predicted"/>
<reference evidence="1" key="1">
    <citation type="submission" date="2018-05" db="EMBL/GenBank/DDBJ databases">
        <authorList>
            <person name="Lanie J.A."/>
            <person name="Ng W.-L."/>
            <person name="Kazmierczak K.M."/>
            <person name="Andrzejewski T.M."/>
            <person name="Davidsen T.M."/>
            <person name="Wayne K.J."/>
            <person name="Tettelin H."/>
            <person name="Glass J.I."/>
            <person name="Rusch D."/>
            <person name="Podicherti R."/>
            <person name="Tsui H.-C.T."/>
            <person name="Winkler M.E."/>
        </authorList>
    </citation>
    <scope>NUCLEOTIDE SEQUENCE</scope>
</reference>
<dbReference type="InterPro" id="IPR010323">
    <property type="entry name" value="DUF924"/>
</dbReference>
<accession>A0A383CLM4</accession>
<dbReference type="Pfam" id="PF06041">
    <property type="entry name" value="DUF924"/>
    <property type="match status" value="1"/>
</dbReference>
<organism evidence="1">
    <name type="scientific">marine metagenome</name>
    <dbReference type="NCBI Taxonomy" id="408172"/>
    <lineage>
        <taxon>unclassified sequences</taxon>
        <taxon>metagenomes</taxon>
        <taxon>ecological metagenomes</taxon>
    </lineage>
</organism>
<dbReference type="EMBL" id="UINC01209482">
    <property type="protein sequence ID" value="SVE32518.1"/>
    <property type="molecule type" value="Genomic_DNA"/>
</dbReference>
<dbReference type="SUPFAM" id="SSF48452">
    <property type="entry name" value="TPR-like"/>
    <property type="match status" value="1"/>
</dbReference>
<dbReference type="AlphaFoldDB" id="A0A383CLM4"/>
<dbReference type="Gene3D" id="1.25.40.10">
    <property type="entry name" value="Tetratricopeptide repeat domain"/>
    <property type="match status" value="1"/>
</dbReference>
<gene>
    <name evidence="1" type="ORF">METZ01_LOCUS485372</name>
</gene>
<sequence>MIILPYFYKIFDTYFQNHSKYLEAKKMNNLHTDIIRRFKRYPYRNKVLGRKSTNDEIEYLKSTHHKFFNI</sequence>
<evidence type="ECO:0000313" key="1">
    <source>
        <dbReference type="EMBL" id="SVE32518.1"/>
    </source>
</evidence>
<protein>
    <submittedName>
        <fullName evidence="1">Uncharacterized protein</fullName>
    </submittedName>
</protein>
<dbReference type="InterPro" id="IPR011990">
    <property type="entry name" value="TPR-like_helical_dom_sf"/>
</dbReference>
<name>A0A383CLM4_9ZZZZ</name>